<evidence type="ECO:0000259" key="2">
    <source>
        <dbReference type="PROSITE" id="PS51123"/>
    </source>
</evidence>
<evidence type="ECO:0000313" key="4">
    <source>
        <dbReference type="Proteomes" id="UP001501588"/>
    </source>
</evidence>
<dbReference type="InterPro" id="IPR006665">
    <property type="entry name" value="OmpA-like"/>
</dbReference>
<dbReference type="Proteomes" id="UP001501588">
    <property type="component" value="Unassembled WGS sequence"/>
</dbReference>
<dbReference type="Pfam" id="PF00691">
    <property type="entry name" value="OmpA"/>
    <property type="match status" value="1"/>
</dbReference>
<feature type="domain" description="OmpA-like" evidence="2">
    <location>
        <begin position="1"/>
        <end position="69"/>
    </location>
</feature>
<organism evidence="3 4">
    <name type="scientific">Craurococcus roseus</name>
    <dbReference type="NCBI Taxonomy" id="77585"/>
    <lineage>
        <taxon>Bacteria</taxon>
        <taxon>Pseudomonadati</taxon>
        <taxon>Pseudomonadota</taxon>
        <taxon>Alphaproteobacteria</taxon>
        <taxon>Acetobacterales</taxon>
        <taxon>Acetobacteraceae</taxon>
        <taxon>Craurococcus</taxon>
    </lineage>
</organism>
<accession>A0ABN1ESR7</accession>
<proteinExistence type="predicted"/>
<evidence type="ECO:0000256" key="1">
    <source>
        <dbReference type="PROSITE-ProRule" id="PRU00473"/>
    </source>
</evidence>
<comment type="caution">
    <text evidence="3">The sequence shown here is derived from an EMBL/GenBank/DDBJ whole genome shotgun (WGS) entry which is preliminary data.</text>
</comment>
<dbReference type="EMBL" id="BAAAFZ010000008">
    <property type="protein sequence ID" value="GAA0573589.1"/>
    <property type="molecule type" value="Genomic_DNA"/>
</dbReference>
<keyword evidence="4" id="KW-1185">Reference proteome</keyword>
<dbReference type="SUPFAM" id="SSF103088">
    <property type="entry name" value="OmpA-like"/>
    <property type="match status" value="1"/>
</dbReference>
<dbReference type="PROSITE" id="PS51123">
    <property type="entry name" value="OMPA_2"/>
    <property type="match status" value="1"/>
</dbReference>
<keyword evidence="1" id="KW-0472">Membrane</keyword>
<reference evidence="3 4" key="1">
    <citation type="journal article" date="2019" name="Int. J. Syst. Evol. Microbiol.">
        <title>The Global Catalogue of Microorganisms (GCM) 10K type strain sequencing project: providing services to taxonomists for standard genome sequencing and annotation.</title>
        <authorList>
            <consortium name="The Broad Institute Genomics Platform"/>
            <consortium name="The Broad Institute Genome Sequencing Center for Infectious Disease"/>
            <person name="Wu L."/>
            <person name="Ma J."/>
        </authorList>
    </citation>
    <scope>NUCLEOTIDE SEQUENCE [LARGE SCALE GENOMIC DNA]</scope>
    <source>
        <strain evidence="3 4">JCM 9933</strain>
    </source>
</reference>
<name>A0ABN1ESR7_9PROT</name>
<gene>
    <name evidence="3" type="ORF">GCM10009416_10320</name>
</gene>
<dbReference type="Gene3D" id="3.30.1330.60">
    <property type="entry name" value="OmpA-like domain"/>
    <property type="match status" value="1"/>
</dbReference>
<dbReference type="InterPro" id="IPR036737">
    <property type="entry name" value="OmpA-like_sf"/>
</dbReference>
<protein>
    <recommendedName>
        <fullName evidence="2">OmpA-like domain-containing protein</fullName>
    </recommendedName>
</protein>
<evidence type="ECO:0000313" key="3">
    <source>
        <dbReference type="EMBL" id="GAA0573589.1"/>
    </source>
</evidence>
<sequence length="69" mass="7053">MQGHDDAAEAAAGKAASVSRARAEAVAASLRLNGLPTDVITVVAFSAERPLVVASGAEPQNRRAEIIAR</sequence>